<evidence type="ECO:0000256" key="1">
    <source>
        <dbReference type="ARBA" id="ARBA00004163"/>
    </source>
</evidence>
<accession>A0A8B7YG18</accession>
<dbReference type="SUPFAM" id="SSF58038">
    <property type="entry name" value="SNARE fusion complex"/>
    <property type="match status" value="1"/>
</dbReference>
<evidence type="ECO:0000259" key="26">
    <source>
        <dbReference type="PROSITE" id="PS50859"/>
    </source>
</evidence>
<comment type="similarity">
    <text evidence="2">Belongs to the synaptobrevin family.</text>
</comment>
<evidence type="ECO:0000256" key="21">
    <source>
        <dbReference type="ARBA" id="ARBA00037875"/>
    </source>
</evidence>
<dbReference type="PRINTS" id="PR00219">
    <property type="entry name" value="SYNAPTOBREVN"/>
</dbReference>
<feature type="domain" description="Longin" evidence="26">
    <location>
        <begin position="13"/>
        <end position="116"/>
    </location>
</feature>
<evidence type="ECO:0000256" key="25">
    <source>
        <dbReference type="SAM" id="Phobius"/>
    </source>
</evidence>
<dbReference type="Pfam" id="PF13774">
    <property type="entry name" value="Longin"/>
    <property type="match status" value="1"/>
</dbReference>
<evidence type="ECO:0000256" key="2">
    <source>
        <dbReference type="ARBA" id="ARBA00008025"/>
    </source>
</evidence>
<evidence type="ECO:0000256" key="12">
    <source>
        <dbReference type="ARBA" id="ARBA00023054"/>
    </source>
</evidence>
<keyword evidence="10" id="KW-0770">Synapse</keyword>
<dbReference type="PANTHER" id="PTHR21136:SF179">
    <property type="entry name" value="VESICLE ASSOCIATED MEMBRANE PROTEIN 7-RELATED"/>
    <property type="match status" value="1"/>
</dbReference>
<evidence type="ECO:0000256" key="17">
    <source>
        <dbReference type="ARBA" id="ARBA00037801"/>
    </source>
</evidence>
<dbReference type="AlphaFoldDB" id="A0A8B7YG18"/>
<keyword evidence="15" id="KW-0968">Cytoplasmic vesicle</keyword>
<dbReference type="GO" id="GO:0045202">
    <property type="term" value="C:synapse"/>
    <property type="evidence" value="ECO:0007669"/>
    <property type="project" value="UniProtKB-SubCell"/>
</dbReference>
<dbReference type="InterPro" id="IPR010908">
    <property type="entry name" value="Longin_dom"/>
</dbReference>
<evidence type="ECO:0000259" key="27">
    <source>
        <dbReference type="PROSITE" id="PS50892"/>
    </source>
</evidence>
<dbReference type="PROSITE" id="PS50892">
    <property type="entry name" value="V_SNARE"/>
    <property type="match status" value="1"/>
</dbReference>
<sequence length="226" mass="25862">MRSAIKMPVLYATVARGTTVLVNHAACQGNFMEVTDQILPKVPPQNTKLTYSHDNYLFHYISEDKIVYLCITDDEFERSRAFMFLGDIKRKFQMTYGSRAHTALPYAMNSEFSPVLANQMRYYSEETPIDRLGSVQADMEDLNRIMVRNIESLSNRGERLELLIDKTEDLETTSLTFRKSSKTLARSMCIKNVKLIVILVVIITLIIYFIISAACGGLSWPRCVQH</sequence>
<dbReference type="PROSITE" id="PS50859">
    <property type="entry name" value="LONGIN"/>
    <property type="match status" value="1"/>
</dbReference>
<dbReference type="GO" id="GO:0006887">
    <property type="term" value="P:exocytosis"/>
    <property type="evidence" value="ECO:0007669"/>
    <property type="project" value="TreeGrafter"/>
</dbReference>
<evidence type="ECO:0000313" key="29">
    <source>
        <dbReference type="RefSeq" id="XP_022091532.1"/>
    </source>
</evidence>
<keyword evidence="7" id="KW-0653">Protein transport</keyword>
<evidence type="ECO:0000256" key="16">
    <source>
        <dbReference type="ARBA" id="ARBA00034103"/>
    </source>
</evidence>
<dbReference type="PANTHER" id="PTHR21136">
    <property type="entry name" value="SNARE PROTEINS"/>
    <property type="match status" value="1"/>
</dbReference>
<evidence type="ECO:0000256" key="8">
    <source>
        <dbReference type="ARBA" id="ARBA00022968"/>
    </source>
</evidence>
<dbReference type="InterPro" id="IPR011012">
    <property type="entry name" value="Longin-like_dom_sf"/>
</dbReference>
<dbReference type="SMART" id="SM01270">
    <property type="entry name" value="Longin"/>
    <property type="match status" value="1"/>
</dbReference>
<gene>
    <name evidence="29" type="primary">LOC110979786</name>
</gene>
<dbReference type="GO" id="GO:0000149">
    <property type="term" value="F:SNARE binding"/>
    <property type="evidence" value="ECO:0007669"/>
    <property type="project" value="TreeGrafter"/>
</dbReference>
<name>A0A8B7YG18_ACAPL</name>
<evidence type="ECO:0000256" key="9">
    <source>
        <dbReference type="ARBA" id="ARBA00022989"/>
    </source>
</evidence>
<dbReference type="GO" id="GO:0031902">
    <property type="term" value="C:late endosome membrane"/>
    <property type="evidence" value="ECO:0007669"/>
    <property type="project" value="UniProtKB-SubCell"/>
</dbReference>
<keyword evidence="4 25" id="KW-0812">Transmembrane</keyword>
<keyword evidence="13 25" id="KW-0472">Membrane</keyword>
<evidence type="ECO:0000256" key="4">
    <source>
        <dbReference type="ARBA" id="ARBA00022692"/>
    </source>
</evidence>
<evidence type="ECO:0000256" key="14">
    <source>
        <dbReference type="ARBA" id="ARBA00023228"/>
    </source>
</evidence>
<evidence type="ECO:0000256" key="23">
    <source>
        <dbReference type="ARBA" id="ARBA00042194"/>
    </source>
</evidence>
<dbReference type="GO" id="GO:0015031">
    <property type="term" value="P:protein transport"/>
    <property type="evidence" value="ECO:0007669"/>
    <property type="project" value="UniProtKB-KW"/>
</dbReference>
<evidence type="ECO:0000256" key="15">
    <source>
        <dbReference type="ARBA" id="ARBA00023329"/>
    </source>
</evidence>
<dbReference type="FunFam" id="3.30.450.50:FF:000006">
    <property type="entry name" value="Vesicle-associated membrane protein 7"/>
    <property type="match status" value="1"/>
</dbReference>
<comment type="subcellular location">
    <subcellularLocation>
        <location evidence="21">Cytoplasmic vesicle</location>
        <location evidence="21">Phagosome membrane</location>
        <topology evidence="21">Single-pass type IV membrane protein</topology>
    </subcellularLocation>
    <subcellularLocation>
        <location evidence="18">Cytoplasmic vesicle</location>
        <location evidence="18">Secretory vesicle membrane</location>
        <topology evidence="18">Single-pass type IV membrane protein</topology>
    </subcellularLocation>
    <subcellularLocation>
        <location evidence="1">Endoplasmic reticulum membrane</location>
        <topology evidence="1">Single-pass type IV membrane protein</topology>
    </subcellularLocation>
    <subcellularLocation>
        <location evidence="17">Golgi apparatus</location>
        <location evidence="17">trans-Golgi network membrane</location>
        <topology evidence="17">Single-pass type IV membrane protein</topology>
    </subcellularLocation>
    <subcellularLocation>
        <location evidence="19">Late endosome membrane</location>
        <topology evidence="19">Single-pass type IV membrane protein</topology>
    </subcellularLocation>
    <subcellularLocation>
        <location evidence="20">Lysosome membrane</location>
        <topology evidence="20">Single-pass type IV membrane protein</topology>
    </subcellularLocation>
    <subcellularLocation>
        <location evidence="16">Synapse</location>
    </subcellularLocation>
</comment>
<proteinExistence type="inferred from homology"/>
<dbReference type="GO" id="GO:0030658">
    <property type="term" value="C:transport vesicle membrane"/>
    <property type="evidence" value="ECO:0007669"/>
    <property type="project" value="UniProtKB-SubCell"/>
</dbReference>
<dbReference type="OrthoDB" id="248747at2759"/>
<dbReference type="InterPro" id="IPR051097">
    <property type="entry name" value="Synaptobrevin-like_transport"/>
</dbReference>
<keyword evidence="3" id="KW-0813">Transport</keyword>
<keyword evidence="28" id="KW-1185">Reference proteome</keyword>
<keyword evidence="11" id="KW-0333">Golgi apparatus</keyword>
<dbReference type="RefSeq" id="XP_022091532.1">
    <property type="nucleotide sequence ID" value="XM_022235840.1"/>
</dbReference>
<dbReference type="GO" id="GO:0030670">
    <property type="term" value="C:phagocytic vesicle membrane"/>
    <property type="evidence" value="ECO:0007669"/>
    <property type="project" value="UniProtKB-SubCell"/>
</dbReference>
<dbReference type="GO" id="GO:0005789">
    <property type="term" value="C:endoplasmic reticulum membrane"/>
    <property type="evidence" value="ECO:0007669"/>
    <property type="project" value="UniProtKB-SubCell"/>
</dbReference>
<evidence type="ECO:0000256" key="10">
    <source>
        <dbReference type="ARBA" id="ARBA00023018"/>
    </source>
</evidence>
<dbReference type="Gene3D" id="3.30.450.50">
    <property type="entry name" value="Longin domain"/>
    <property type="match status" value="1"/>
</dbReference>
<protein>
    <recommendedName>
        <fullName evidence="22">Vesicle-associated membrane protein 7</fullName>
    </recommendedName>
    <alternativeName>
        <fullName evidence="23">Synaptobrevin-like protein 1</fullName>
    </alternativeName>
</protein>
<keyword evidence="8" id="KW-0735">Signal-anchor</keyword>
<dbReference type="GO" id="GO:0031201">
    <property type="term" value="C:SNARE complex"/>
    <property type="evidence" value="ECO:0007669"/>
    <property type="project" value="TreeGrafter"/>
</dbReference>
<keyword evidence="12 24" id="KW-0175">Coiled coil</keyword>
<organism evidence="28 29">
    <name type="scientific">Acanthaster planci</name>
    <name type="common">Crown-of-thorns starfish</name>
    <dbReference type="NCBI Taxonomy" id="133434"/>
    <lineage>
        <taxon>Eukaryota</taxon>
        <taxon>Metazoa</taxon>
        <taxon>Echinodermata</taxon>
        <taxon>Eleutherozoa</taxon>
        <taxon>Asterozoa</taxon>
        <taxon>Asteroidea</taxon>
        <taxon>Valvatacea</taxon>
        <taxon>Valvatida</taxon>
        <taxon>Acanthasteridae</taxon>
        <taxon>Acanthaster</taxon>
    </lineage>
</organism>
<dbReference type="SUPFAM" id="SSF64356">
    <property type="entry name" value="SNARE-like"/>
    <property type="match status" value="1"/>
</dbReference>
<evidence type="ECO:0000256" key="6">
    <source>
        <dbReference type="ARBA" id="ARBA00022824"/>
    </source>
</evidence>
<keyword evidence="14" id="KW-0458">Lysosome</keyword>
<dbReference type="GO" id="GO:0005484">
    <property type="term" value="F:SNAP receptor activity"/>
    <property type="evidence" value="ECO:0007669"/>
    <property type="project" value="TreeGrafter"/>
</dbReference>
<evidence type="ECO:0000256" key="13">
    <source>
        <dbReference type="ARBA" id="ARBA00023136"/>
    </source>
</evidence>
<evidence type="ECO:0000256" key="24">
    <source>
        <dbReference type="PROSITE-ProRule" id="PRU00290"/>
    </source>
</evidence>
<dbReference type="InterPro" id="IPR001388">
    <property type="entry name" value="Synaptobrevin-like"/>
</dbReference>
<dbReference type="GO" id="GO:0120025">
    <property type="term" value="C:plasma membrane bounded cell projection"/>
    <property type="evidence" value="ECO:0007669"/>
    <property type="project" value="UniProtKB-ARBA"/>
</dbReference>
<dbReference type="Proteomes" id="UP000694845">
    <property type="component" value="Unplaced"/>
</dbReference>
<feature type="transmembrane region" description="Helical" evidence="25">
    <location>
        <begin position="195"/>
        <end position="220"/>
    </location>
</feature>
<evidence type="ECO:0000256" key="5">
    <source>
        <dbReference type="ARBA" id="ARBA00022753"/>
    </source>
</evidence>
<evidence type="ECO:0000256" key="18">
    <source>
        <dbReference type="ARBA" id="ARBA00037803"/>
    </source>
</evidence>
<evidence type="ECO:0000256" key="3">
    <source>
        <dbReference type="ARBA" id="ARBA00022448"/>
    </source>
</evidence>
<dbReference type="Gene3D" id="1.20.5.110">
    <property type="match status" value="1"/>
</dbReference>
<dbReference type="CDD" id="cd15871">
    <property type="entry name" value="R-SNARE_VAMP7"/>
    <property type="match status" value="1"/>
</dbReference>
<keyword evidence="9 25" id="KW-1133">Transmembrane helix</keyword>
<dbReference type="GeneID" id="110979786"/>
<evidence type="ECO:0000313" key="28">
    <source>
        <dbReference type="Proteomes" id="UP000694845"/>
    </source>
</evidence>
<dbReference type="InterPro" id="IPR042855">
    <property type="entry name" value="V_SNARE_CC"/>
</dbReference>
<feature type="domain" description="V-SNARE coiled-coil homology" evidence="27">
    <location>
        <begin position="131"/>
        <end position="191"/>
    </location>
</feature>
<reference evidence="29" key="1">
    <citation type="submission" date="2025-08" db="UniProtKB">
        <authorList>
            <consortium name="RefSeq"/>
        </authorList>
    </citation>
    <scope>IDENTIFICATION</scope>
</reference>
<dbReference type="Pfam" id="PF00957">
    <property type="entry name" value="Synaptobrevin"/>
    <property type="match status" value="1"/>
</dbReference>
<evidence type="ECO:0000256" key="7">
    <source>
        <dbReference type="ARBA" id="ARBA00022927"/>
    </source>
</evidence>
<evidence type="ECO:0000256" key="22">
    <source>
        <dbReference type="ARBA" id="ARBA00039269"/>
    </source>
</evidence>
<keyword evidence="5" id="KW-0967">Endosome</keyword>
<dbReference type="FunFam" id="1.20.5.110:FF:000004">
    <property type="entry name" value="Vesicle-associated membrane protein 7"/>
    <property type="match status" value="1"/>
</dbReference>
<evidence type="ECO:0000256" key="20">
    <source>
        <dbReference type="ARBA" id="ARBA00037863"/>
    </source>
</evidence>
<dbReference type="KEGG" id="aplc:110979786"/>
<evidence type="ECO:0000256" key="11">
    <source>
        <dbReference type="ARBA" id="ARBA00023034"/>
    </source>
</evidence>
<keyword evidence="6" id="KW-0256">Endoplasmic reticulum</keyword>
<dbReference type="GO" id="GO:0006906">
    <property type="term" value="P:vesicle fusion"/>
    <property type="evidence" value="ECO:0007669"/>
    <property type="project" value="TreeGrafter"/>
</dbReference>
<dbReference type="GO" id="GO:0005794">
    <property type="term" value="C:Golgi apparatus"/>
    <property type="evidence" value="ECO:0007669"/>
    <property type="project" value="UniProtKB-SubCell"/>
</dbReference>
<dbReference type="CDD" id="cd14824">
    <property type="entry name" value="Longin"/>
    <property type="match status" value="1"/>
</dbReference>
<evidence type="ECO:0000256" key="19">
    <source>
        <dbReference type="ARBA" id="ARBA00037845"/>
    </source>
</evidence>
<dbReference type="GO" id="GO:0005765">
    <property type="term" value="C:lysosomal membrane"/>
    <property type="evidence" value="ECO:0007669"/>
    <property type="project" value="UniProtKB-SubCell"/>
</dbReference>